<dbReference type="Gene3D" id="3.90.550.50">
    <property type="match status" value="1"/>
</dbReference>
<evidence type="ECO:0000256" key="3">
    <source>
        <dbReference type="ARBA" id="ARBA00022676"/>
    </source>
</evidence>
<keyword evidence="13" id="KW-1185">Reference proteome</keyword>
<dbReference type="PANTHER" id="PTHR11214">
    <property type="entry name" value="BETA-1,3-N-ACETYLGLUCOSAMINYLTRANSFERASE"/>
    <property type="match status" value="1"/>
</dbReference>
<dbReference type="InterPro" id="IPR002659">
    <property type="entry name" value="Glyco_trans_31"/>
</dbReference>
<reference evidence="13" key="1">
    <citation type="submission" date="2012-05" db="EMBL/GenBank/DDBJ databases">
        <title>Whole Genome Assembly of Lutzomyia longipalpis.</title>
        <authorList>
            <person name="Richards S."/>
            <person name="Qu C."/>
            <person name="Dillon R."/>
            <person name="Worley K."/>
            <person name="Scherer S."/>
            <person name="Batterton M."/>
            <person name="Taylor A."/>
            <person name="Hawes A."/>
            <person name="Hernandez B."/>
            <person name="Kovar C."/>
            <person name="Mandapat C."/>
            <person name="Pham C."/>
            <person name="Qu C."/>
            <person name="Jing C."/>
            <person name="Bess C."/>
            <person name="Bandaranaike D."/>
            <person name="Ngo D."/>
            <person name="Ongeri F."/>
            <person name="Arias F."/>
            <person name="Lara F."/>
            <person name="Weissenberger G."/>
            <person name="Kamau G."/>
            <person name="Han H."/>
            <person name="Shen H."/>
            <person name="Dinh H."/>
            <person name="Khalil I."/>
            <person name="Jones J."/>
            <person name="Shafer J."/>
            <person name="Jayaseelan J."/>
            <person name="Quiroz J."/>
            <person name="Blankenburg K."/>
            <person name="Nguyen L."/>
            <person name="Jackson L."/>
            <person name="Francisco L."/>
            <person name="Tang L.-Y."/>
            <person name="Pu L.-L."/>
            <person name="Perales L."/>
            <person name="Lorensuhewa L."/>
            <person name="Munidasa M."/>
            <person name="Coyle M."/>
            <person name="Taylor M."/>
            <person name="Puazo M."/>
            <person name="Firestine M."/>
            <person name="Scheel M."/>
            <person name="Javaid M."/>
            <person name="Wang M."/>
            <person name="Li M."/>
            <person name="Tabassum N."/>
            <person name="Saada N."/>
            <person name="Osuji N."/>
            <person name="Aqrawi P."/>
            <person name="Fu Q."/>
            <person name="Thornton R."/>
            <person name="Raj R."/>
            <person name="Goodspeed R."/>
            <person name="Mata R."/>
            <person name="Najjar R."/>
            <person name="Gubbala S."/>
            <person name="Lee S."/>
            <person name="Denson S."/>
            <person name="Patil S."/>
            <person name="Macmil S."/>
            <person name="Qi S."/>
            <person name="Matskevitch T."/>
            <person name="Palculict T."/>
            <person name="Mathew T."/>
            <person name="Vee V."/>
            <person name="Velamala V."/>
            <person name="Korchina V."/>
            <person name="Cai W."/>
            <person name="Liu W."/>
            <person name="Dai W."/>
            <person name="Zou X."/>
            <person name="Zhu Y."/>
            <person name="Zhang Y."/>
            <person name="Wu Y.-Q."/>
            <person name="Xin Y."/>
            <person name="Nazarath L."/>
            <person name="Kovar C."/>
            <person name="Han Y."/>
            <person name="Muzny D."/>
            <person name="Gibbs R."/>
        </authorList>
    </citation>
    <scope>NUCLEOTIDE SEQUENCE [LARGE SCALE GENOMIC DNA]</scope>
    <source>
        <strain evidence="13">Jacobina</strain>
    </source>
</reference>
<reference evidence="12" key="3">
    <citation type="submission" date="2020-05" db="UniProtKB">
        <authorList>
            <consortium name="EnsemblMetazoa"/>
        </authorList>
    </citation>
    <scope>IDENTIFICATION</scope>
    <source>
        <strain evidence="12">Jacobina</strain>
    </source>
</reference>
<dbReference type="Pfam" id="PF01762">
    <property type="entry name" value="Galactosyl_T"/>
    <property type="match status" value="1"/>
</dbReference>
<dbReference type="GO" id="GO:0000139">
    <property type="term" value="C:Golgi membrane"/>
    <property type="evidence" value="ECO:0007669"/>
    <property type="project" value="UniProtKB-SubCell"/>
</dbReference>
<evidence type="ECO:0000313" key="13">
    <source>
        <dbReference type="Proteomes" id="UP000092461"/>
    </source>
</evidence>
<dbReference type="VEuPathDB" id="VectorBase:LLOJ000115"/>
<evidence type="ECO:0000313" key="12">
    <source>
        <dbReference type="EnsemblMetazoa" id="LLOJ000115-PA"/>
    </source>
</evidence>
<dbReference type="Proteomes" id="UP000092461">
    <property type="component" value="Unassembled WGS sequence"/>
</dbReference>
<dbReference type="AlphaFoldDB" id="A0A1B0C8A3"/>
<dbReference type="GO" id="GO:0006493">
    <property type="term" value="P:protein O-linked glycosylation"/>
    <property type="evidence" value="ECO:0007669"/>
    <property type="project" value="TreeGrafter"/>
</dbReference>
<proteinExistence type="inferred from homology"/>
<feature type="transmembrane region" description="Helical" evidence="10">
    <location>
        <begin position="7"/>
        <end position="24"/>
    </location>
</feature>
<keyword evidence="8 10" id="KW-0333">Golgi apparatus</keyword>
<evidence type="ECO:0000256" key="7">
    <source>
        <dbReference type="ARBA" id="ARBA00022989"/>
    </source>
</evidence>
<evidence type="ECO:0000256" key="10">
    <source>
        <dbReference type="RuleBase" id="RU363063"/>
    </source>
</evidence>
<comment type="subcellular location">
    <subcellularLocation>
        <location evidence="1 10">Golgi apparatus membrane</location>
        <topology evidence="1 10">Single-pass type II membrane protein</topology>
    </subcellularLocation>
</comment>
<comment type="similarity">
    <text evidence="2 10">Belongs to the glycosyltransferase 31 family.</text>
</comment>
<evidence type="ECO:0000256" key="8">
    <source>
        <dbReference type="ARBA" id="ARBA00023034"/>
    </source>
</evidence>
<evidence type="ECO:0000256" key="1">
    <source>
        <dbReference type="ARBA" id="ARBA00004323"/>
    </source>
</evidence>
<dbReference type="VEuPathDB" id="VectorBase:LLONM1_006214"/>
<evidence type="ECO:0000256" key="5">
    <source>
        <dbReference type="ARBA" id="ARBA00022692"/>
    </source>
</evidence>
<keyword evidence="4 11" id="KW-0808">Transferase</keyword>
<accession>A0A1B0C8A3</accession>
<organism evidence="12 13">
    <name type="scientific">Lutzomyia longipalpis</name>
    <name type="common">Sand fly</name>
    <dbReference type="NCBI Taxonomy" id="7200"/>
    <lineage>
        <taxon>Eukaryota</taxon>
        <taxon>Metazoa</taxon>
        <taxon>Ecdysozoa</taxon>
        <taxon>Arthropoda</taxon>
        <taxon>Hexapoda</taxon>
        <taxon>Insecta</taxon>
        <taxon>Pterygota</taxon>
        <taxon>Neoptera</taxon>
        <taxon>Endopterygota</taxon>
        <taxon>Diptera</taxon>
        <taxon>Nematocera</taxon>
        <taxon>Psychodoidea</taxon>
        <taxon>Psychodidae</taxon>
        <taxon>Lutzomyia</taxon>
        <taxon>Lutzomyia</taxon>
    </lineage>
</organism>
<dbReference type="GO" id="GO:0016758">
    <property type="term" value="F:hexosyltransferase activity"/>
    <property type="evidence" value="ECO:0007669"/>
    <property type="project" value="InterPro"/>
</dbReference>
<keyword evidence="3 10" id="KW-0328">Glycosyltransferase</keyword>
<evidence type="ECO:0000313" key="11">
    <source>
        <dbReference type="EMBL" id="MBC1169673.1"/>
    </source>
</evidence>
<evidence type="ECO:0000256" key="6">
    <source>
        <dbReference type="ARBA" id="ARBA00022968"/>
    </source>
</evidence>
<keyword evidence="9 10" id="KW-0472">Membrane</keyword>
<keyword evidence="7 10" id="KW-1133">Transmembrane helix</keyword>
<dbReference type="EnsemblMetazoa" id="LLOJ000115-RA">
    <property type="protein sequence ID" value="LLOJ000115-PA"/>
    <property type="gene ID" value="LLOJ000115"/>
</dbReference>
<dbReference type="PANTHER" id="PTHR11214:SF235">
    <property type="entry name" value="HEXOSYLTRANSFERASE"/>
    <property type="match status" value="1"/>
</dbReference>
<evidence type="ECO:0000256" key="9">
    <source>
        <dbReference type="ARBA" id="ARBA00023136"/>
    </source>
</evidence>
<protein>
    <recommendedName>
        <fullName evidence="10">Hexosyltransferase</fullName>
        <ecNumber evidence="10">2.4.1.-</ecNumber>
    </recommendedName>
</protein>
<dbReference type="EMBL" id="GITU01000970">
    <property type="protein sequence ID" value="MBC1169673.1"/>
    <property type="molecule type" value="Transcribed_RNA"/>
</dbReference>
<name>A0A1B0C8A3_LUTLO</name>
<dbReference type="EMBL" id="AJWK01000296">
    <property type="status" value="NOT_ANNOTATED_CDS"/>
    <property type="molecule type" value="Genomic_DNA"/>
</dbReference>
<evidence type="ECO:0000256" key="4">
    <source>
        <dbReference type="ARBA" id="ARBA00022679"/>
    </source>
</evidence>
<dbReference type="EC" id="2.4.1.-" evidence="10"/>
<keyword evidence="5 10" id="KW-0812">Transmembrane</keyword>
<sequence length="373" mass="42800">MPPRVNFIFISCILVFLVLLYFLVSNLNGNTIPRPKISYRHLVHSIETDRLVDLVSSTLSYRLSPGNICHDESFDHLGIILISSYVTHDDLRSAHRRALPQEDLKSLGLVRFFLLAEIPVQETTITQLAIEGENKRFGDIIQGNFIDAYRNLTYKHIMGLKWATLNCSRTNFIVKMDDDTVYDAYRLRNLLQEFRLTHDDGELLLSGYVQNNQKPIRMKPSKWFVSHREFRDAIYPPYLSGWLYVTNQRTAQDLVIASQETPFFWIDDIFVTGILAKKLSIPLDRRNALYSANGDFLECCIREAAKHNFKCPYMAGPNGGDSELILRFTTGVAKCRKCKERKRSDPKLNETCVGVYKPPSGHRGAPVVKELHL</sequence>
<reference evidence="11" key="2">
    <citation type="journal article" date="2020" name="BMC">
        <title>Leishmania infection induces a limited differential gene expression in the sand fly midgut.</title>
        <authorList>
            <person name="Coutinho-Abreu I.V."/>
            <person name="Serafim T.D."/>
            <person name="Meneses C."/>
            <person name="Kamhawi S."/>
            <person name="Oliveira F."/>
            <person name="Valenzuela J.G."/>
        </authorList>
    </citation>
    <scope>NUCLEOTIDE SEQUENCE</scope>
    <source>
        <strain evidence="11">Jacobina</strain>
        <tissue evidence="11">Midgut</tissue>
    </source>
</reference>
<evidence type="ECO:0000256" key="2">
    <source>
        <dbReference type="ARBA" id="ARBA00008661"/>
    </source>
</evidence>
<keyword evidence="6 10" id="KW-0735">Signal-anchor</keyword>